<organism evidence="2 3">
    <name type="scientific">Anoxybacteroides amylolyticum</name>
    <dbReference type="NCBI Taxonomy" id="294699"/>
    <lineage>
        <taxon>Bacteria</taxon>
        <taxon>Bacillati</taxon>
        <taxon>Bacillota</taxon>
        <taxon>Bacilli</taxon>
        <taxon>Bacillales</taxon>
        <taxon>Anoxybacillaceae</taxon>
        <taxon>Anoxybacteroides</taxon>
    </lineage>
</organism>
<dbReference type="EMBL" id="CP015438">
    <property type="protein sequence ID" value="ANB59824.1"/>
    <property type="molecule type" value="Genomic_DNA"/>
</dbReference>
<reference evidence="2 3" key="1">
    <citation type="journal article" date="2006" name="Syst. Appl. Microbiol.">
        <title>Anoxybacillus amylolyticus sp. nov., a thermophilic amylase producing bacterium isolated from Mount Rittmann (Antarctica).</title>
        <authorList>
            <person name="Poli A."/>
            <person name="Esposito E."/>
            <person name="Lama L."/>
            <person name="Orlando P."/>
            <person name="Nicolaus G."/>
            <person name="de Appolonia F."/>
            <person name="Gambacorta A."/>
            <person name="Nicolaus B."/>
        </authorList>
    </citation>
    <scope>NUCLEOTIDE SEQUENCE [LARGE SCALE GENOMIC DNA]</scope>
    <source>
        <strain evidence="2 3">DSM 15939</strain>
    </source>
</reference>
<keyword evidence="3" id="KW-1185">Reference proteome</keyword>
<dbReference type="KEGG" id="aamy:GFC30_992"/>
<protein>
    <submittedName>
        <fullName evidence="2">Uncharacterized protein</fullName>
    </submittedName>
</protein>
<evidence type="ECO:0000313" key="3">
    <source>
        <dbReference type="Proteomes" id="UP000076865"/>
    </source>
</evidence>
<feature type="compositionally biased region" description="Polar residues" evidence="1">
    <location>
        <begin position="14"/>
        <end position="27"/>
    </location>
</feature>
<accession>A0A167TAW8</accession>
<name>A0A167TAW8_9BACL</name>
<sequence length="39" mass="4314">MTKRNKKTKAGLQSAKSVTDLSLSNPMDNEKSAKKSRPH</sequence>
<dbReference type="Proteomes" id="UP000076865">
    <property type="component" value="Chromosome"/>
</dbReference>
<feature type="region of interest" description="Disordered" evidence="1">
    <location>
        <begin position="1"/>
        <end position="39"/>
    </location>
</feature>
<evidence type="ECO:0000256" key="1">
    <source>
        <dbReference type="SAM" id="MobiDB-lite"/>
    </source>
</evidence>
<gene>
    <name evidence="2" type="ORF">GFC30_992</name>
</gene>
<proteinExistence type="predicted"/>
<dbReference type="PATRIC" id="fig|294699.3.peg.982"/>
<evidence type="ECO:0000313" key="2">
    <source>
        <dbReference type="EMBL" id="ANB59824.1"/>
    </source>
</evidence>
<dbReference type="AlphaFoldDB" id="A0A167TAW8"/>